<dbReference type="SMART" id="SM00248">
    <property type="entry name" value="ANK"/>
    <property type="match status" value="3"/>
</dbReference>
<feature type="compositionally biased region" description="Acidic residues" evidence="4">
    <location>
        <begin position="792"/>
        <end position="803"/>
    </location>
</feature>
<evidence type="ECO:0000256" key="2">
    <source>
        <dbReference type="ARBA" id="ARBA00023043"/>
    </source>
</evidence>
<dbReference type="GeneID" id="87841681"/>
<evidence type="ECO:0000256" key="4">
    <source>
        <dbReference type="SAM" id="MobiDB-lite"/>
    </source>
</evidence>
<dbReference type="Gene3D" id="1.25.40.20">
    <property type="entry name" value="Ankyrin repeat-containing domain"/>
    <property type="match status" value="2"/>
</dbReference>
<dbReference type="Pfam" id="PF00023">
    <property type="entry name" value="Ank"/>
    <property type="match status" value="2"/>
</dbReference>
<evidence type="ECO:0000313" key="5">
    <source>
        <dbReference type="EMBL" id="KAK3291668.1"/>
    </source>
</evidence>
<dbReference type="InterPro" id="IPR036770">
    <property type="entry name" value="Ankyrin_rpt-contain_sf"/>
</dbReference>
<name>A0AAE0H806_9PEZI</name>
<organism evidence="5 6">
    <name type="scientific">Chaetomium fimeti</name>
    <dbReference type="NCBI Taxonomy" id="1854472"/>
    <lineage>
        <taxon>Eukaryota</taxon>
        <taxon>Fungi</taxon>
        <taxon>Dikarya</taxon>
        <taxon>Ascomycota</taxon>
        <taxon>Pezizomycotina</taxon>
        <taxon>Sordariomycetes</taxon>
        <taxon>Sordariomycetidae</taxon>
        <taxon>Sordariales</taxon>
        <taxon>Chaetomiaceae</taxon>
        <taxon>Chaetomium</taxon>
    </lineage>
</organism>
<dbReference type="RefSeq" id="XP_062655182.1">
    <property type="nucleotide sequence ID" value="XM_062804733.1"/>
</dbReference>
<dbReference type="AlphaFoldDB" id="A0AAE0H806"/>
<reference evidence="5" key="2">
    <citation type="submission" date="2023-06" db="EMBL/GenBank/DDBJ databases">
        <authorList>
            <consortium name="Lawrence Berkeley National Laboratory"/>
            <person name="Haridas S."/>
            <person name="Hensen N."/>
            <person name="Bonometti L."/>
            <person name="Westerberg I."/>
            <person name="Brannstrom I.O."/>
            <person name="Guillou S."/>
            <person name="Cros-Aarteil S."/>
            <person name="Calhoun S."/>
            <person name="Kuo A."/>
            <person name="Mondo S."/>
            <person name="Pangilinan J."/>
            <person name="Riley R."/>
            <person name="Labutti K."/>
            <person name="Andreopoulos B."/>
            <person name="Lipzen A."/>
            <person name="Chen C."/>
            <person name="Yanf M."/>
            <person name="Daum C."/>
            <person name="Ng V."/>
            <person name="Clum A."/>
            <person name="Steindorff A."/>
            <person name="Ohm R."/>
            <person name="Martin F."/>
            <person name="Silar P."/>
            <person name="Natvig D."/>
            <person name="Lalanne C."/>
            <person name="Gautier V."/>
            <person name="Ament-Velasquez S.L."/>
            <person name="Kruys A."/>
            <person name="Hutchinson M.I."/>
            <person name="Powell A.J."/>
            <person name="Barry K."/>
            <person name="Miller A.N."/>
            <person name="Grigoriev I.V."/>
            <person name="Debuchy R."/>
            <person name="Gladieux P."/>
            <person name="Thoren M.H."/>
            <person name="Johannesson H."/>
        </authorList>
    </citation>
    <scope>NUCLEOTIDE SEQUENCE</scope>
    <source>
        <strain evidence="5">CBS 168.71</strain>
    </source>
</reference>
<comment type="caution">
    <text evidence="5">The sequence shown here is derived from an EMBL/GenBank/DDBJ whole genome shotgun (WGS) entry which is preliminary data.</text>
</comment>
<dbReference type="PROSITE" id="PS50088">
    <property type="entry name" value="ANK_REPEAT"/>
    <property type="match status" value="1"/>
</dbReference>
<dbReference type="PANTHER" id="PTHR24123:SF33">
    <property type="entry name" value="PROTEIN HOS4"/>
    <property type="match status" value="1"/>
</dbReference>
<dbReference type="PANTHER" id="PTHR24123">
    <property type="entry name" value="ANKYRIN REPEAT-CONTAINING"/>
    <property type="match status" value="1"/>
</dbReference>
<gene>
    <name evidence="5" type="ORF">B0H64DRAFT_409701</name>
</gene>
<feature type="region of interest" description="Disordered" evidence="4">
    <location>
        <begin position="791"/>
        <end position="842"/>
    </location>
</feature>
<keyword evidence="1" id="KW-0677">Repeat</keyword>
<evidence type="ECO:0000256" key="1">
    <source>
        <dbReference type="ARBA" id="ARBA00022737"/>
    </source>
</evidence>
<sequence>MEAIGAGASVVAFIVLGLKSAKIIHEILSDESGTHVGQVRTGIQDLQSTLERLGRCRAVSDLQDQDFQTKVQSCADNLATFAASLQNITVTDARPRFSNQLKRLRSFLSEKELIRMNNIITRDTGTLKLYLQALESDTVFEIRDSLAATRQELSTFQTIKDNQSTLIAQHATLSTTVRDSVTAVNDDLRLGFEESAVRSDEIMQKLVHLSDQSTAHSGEVISGMDQLAGLVANLKRLLEEKSSVGEARDNVQLDEGVGTLENAPARNVPPYDKLLESVRSVLGSVRDKRGILSSNDSEGIADSLVKLLQEMMSDKVLLSATTYQHWCDRHTQEDLEVMRRTLRSLQGILLSSSRIAVNPRPNRRKVSPGTLVRASVKRRSYPTDRGDVSVISYERRLGKRRKLSAQGMQHLMNSGEEGEELEEITEVKRLISFHPASRCPSQAFQLATRQRHEYRGTYYDMTRISVANVLPIDSPVFTLVEQGRLAEFKEMLMRGEASLRDQDEFGTPLLFYANTQPDICRFLLQHGADVDHIGRIRFAYPPDDEYIGTALEMDANDDEEEASYLSRILECRKLLLDAGCDPELPCYRNGLAEGGPLFTILLYGVLEAIRLLLDNPFSLINTETIIDDNGNTMLLAYCNFGRFQVDGLSFLLSRGANINARNLAGDSCLHLCFRGGDENIGPFFPHDTSAVRRVWSSLAFLLESGANIHAVNHPGVSVFDLAYSLSNKTSLPGDLWDAVLAECGHDVLCYREHWPRKPKYHHGYTRQMFEQFWEGREHLCPYYNDEFSGEINNDETSIDSDGEEFGHERGKESHVSNVHDLLQGDGDTSDSDSDSEGGCPLG</sequence>
<dbReference type="SUPFAM" id="SSF48403">
    <property type="entry name" value="Ankyrin repeat"/>
    <property type="match status" value="1"/>
</dbReference>
<proteinExistence type="predicted"/>
<feature type="compositionally biased region" description="Basic and acidic residues" evidence="4">
    <location>
        <begin position="804"/>
        <end position="814"/>
    </location>
</feature>
<dbReference type="InterPro" id="IPR051165">
    <property type="entry name" value="Multifunctional_ANK_Repeat"/>
</dbReference>
<keyword evidence="2 3" id="KW-0040">ANK repeat</keyword>
<dbReference type="EMBL" id="JAUEPN010000009">
    <property type="protein sequence ID" value="KAK3291668.1"/>
    <property type="molecule type" value="Genomic_DNA"/>
</dbReference>
<reference evidence="5" key="1">
    <citation type="journal article" date="2023" name="Mol. Phylogenet. Evol.">
        <title>Genome-scale phylogeny and comparative genomics of the fungal order Sordariales.</title>
        <authorList>
            <person name="Hensen N."/>
            <person name="Bonometti L."/>
            <person name="Westerberg I."/>
            <person name="Brannstrom I.O."/>
            <person name="Guillou S."/>
            <person name="Cros-Aarteil S."/>
            <person name="Calhoun S."/>
            <person name="Haridas S."/>
            <person name="Kuo A."/>
            <person name="Mondo S."/>
            <person name="Pangilinan J."/>
            <person name="Riley R."/>
            <person name="LaButti K."/>
            <person name="Andreopoulos B."/>
            <person name="Lipzen A."/>
            <person name="Chen C."/>
            <person name="Yan M."/>
            <person name="Daum C."/>
            <person name="Ng V."/>
            <person name="Clum A."/>
            <person name="Steindorff A."/>
            <person name="Ohm R.A."/>
            <person name="Martin F."/>
            <person name="Silar P."/>
            <person name="Natvig D.O."/>
            <person name="Lalanne C."/>
            <person name="Gautier V."/>
            <person name="Ament-Velasquez S.L."/>
            <person name="Kruys A."/>
            <person name="Hutchinson M.I."/>
            <person name="Powell A.J."/>
            <person name="Barry K."/>
            <person name="Miller A.N."/>
            <person name="Grigoriev I.V."/>
            <person name="Debuchy R."/>
            <person name="Gladieux P."/>
            <person name="Hiltunen Thoren M."/>
            <person name="Johannesson H."/>
        </authorList>
    </citation>
    <scope>NUCLEOTIDE SEQUENCE</scope>
    <source>
        <strain evidence="5">CBS 168.71</strain>
    </source>
</reference>
<keyword evidence="6" id="KW-1185">Reference proteome</keyword>
<evidence type="ECO:0000256" key="3">
    <source>
        <dbReference type="PROSITE-ProRule" id="PRU00023"/>
    </source>
</evidence>
<protein>
    <submittedName>
        <fullName evidence="5">Ankyrin repeat-containing domain protein</fullName>
    </submittedName>
</protein>
<feature type="repeat" description="ANK" evidence="3">
    <location>
        <begin position="629"/>
        <end position="663"/>
    </location>
</feature>
<accession>A0AAE0H806</accession>
<dbReference type="Proteomes" id="UP001278766">
    <property type="component" value="Unassembled WGS sequence"/>
</dbReference>
<evidence type="ECO:0000313" key="6">
    <source>
        <dbReference type="Proteomes" id="UP001278766"/>
    </source>
</evidence>
<dbReference type="InterPro" id="IPR002110">
    <property type="entry name" value="Ankyrin_rpt"/>
</dbReference>